<dbReference type="SUPFAM" id="SSF46689">
    <property type="entry name" value="Homeodomain-like"/>
    <property type="match status" value="1"/>
</dbReference>
<keyword evidence="3 5" id="KW-0238">DNA-binding</keyword>
<protein>
    <recommendedName>
        <fullName evidence="6">HTH tetR-type domain-containing protein</fullName>
    </recommendedName>
</protein>
<dbReference type="Pfam" id="PF13977">
    <property type="entry name" value="TetR_C_6"/>
    <property type="match status" value="1"/>
</dbReference>
<gene>
    <name evidence="7" type="ORF">BW730_08430</name>
</gene>
<dbReference type="Proteomes" id="UP000188145">
    <property type="component" value="Chromosome"/>
</dbReference>
<dbReference type="PANTHER" id="PTHR30055">
    <property type="entry name" value="HTH-TYPE TRANSCRIPTIONAL REGULATOR RUTR"/>
    <property type="match status" value="1"/>
</dbReference>
<reference evidence="8" key="1">
    <citation type="submission" date="2017-02" db="EMBL/GenBank/DDBJ databases">
        <title>Tessaracoccus aquaemaris sp. nov., isolated from the intestine of a Korean rockfish, Sebastes schlegelii, in a marine aquaculture pond.</title>
        <authorList>
            <person name="Tak E.J."/>
            <person name="Bae J.-W."/>
        </authorList>
    </citation>
    <scope>NUCLEOTIDE SEQUENCE [LARGE SCALE GENOMIC DNA]</scope>
    <source>
        <strain evidence="8">NSG39</strain>
    </source>
</reference>
<feature type="DNA-binding region" description="H-T-H motif" evidence="5">
    <location>
        <begin position="30"/>
        <end position="49"/>
    </location>
</feature>
<evidence type="ECO:0000313" key="7">
    <source>
        <dbReference type="EMBL" id="AQP47513.1"/>
    </source>
</evidence>
<evidence type="ECO:0000256" key="2">
    <source>
        <dbReference type="ARBA" id="ARBA00023015"/>
    </source>
</evidence>
<dbReference type="STRING" id="1332264.BW730_08430"/>
<accession>A0A1Q2CN23</accession>
<organism evidence="7 8">
    <name type="scientific">Tessaracoccus aquimaris</name>
    <dbReference type="NCBI Taxonomy" id="1332264"/>
    <lineage>
        <taxon>Bacteria</taxon>
        <taxon>Bacillati</taxon>
        <taxon>Actinomycetota</taxon>
        <taxon>Actinomycetes</taxon>
        <taxon>Propionibacteriales</taxon>
        <taxon>Propionibacteriaceae</taxon>
        <taxon>Tessaracoccus</taxon>
    </lineage>
</organism>
<dbReference type="Pfam" id="PF00440">
    <property type="entry name" value="TetR_N"/>
    <property type="match status" value="1"/>
</dbReference>
<evidence type="ECO:0000256" key="5">
    <source>
        <dbReference type="PROSITE-ProRule" id="PRU00335"/>
    </source>
</evidence>
<dbReference type="EMBL" id="CP019606">
    <property type="protein sequence ID" value="AQP47513.1"/>
    <property type="molecule type" value="Genomic_DNA"/>
</dbReference>
<dbReference type="Gene3D" id="1.10.357.10">
    <property type="entry name" value="Tetracycline Repressor, domain 2"/>
    <property type="match status" value="1"/>
</dbReference>
<dbReference type="PRINTS" id="PR00455">
    <property type="entry name" value="HTHTETR"/>
</dbReference>
<keyword evidence="1" id="KW-0678">Repressor</keyword>
<feature type="domain" description="HTH tetR-type" evidence="6">
    <location>
        <begin position="7"/>
        <end position="67"/>
    </location>
</feature>
<sequence>MGRIPVEERRRALIAAALRVVASRGLAGASTRAIVTEAGMSLASFHYAFESRDELIEQLIPEVIASEELAILPDPVAGSMVDLLTDGLMGYLDHLRTDPAHEQAMLELTQYALRERPELARRQYEQYARIARVGLELAARHTRQRWSEPIDTVAALLLSLTDGLTLGWLVTRDDETAERVVKAAARIVAGLARPVKRGEGAST</sequence>
<dbReference type="InterPro" id="IPR009057">
    <property type="entry name" value="Homeodomain-like_sf"/>
</dbReference>
<dbReference type="PANTHER" id="PTHR30055:SF234">
    <property type="entry name" value="HTH-TYPE TRANSCRIPTIONAL REGULATOR BETI"/>
    <property type="match status" value="1"/>
</dbReference>
<dbReference type="RefSeq" id="WP_077685844.1">
    <property type="nucleotide sequence ID" value="NZ_CP019606.1"/>
</dbReference>
<dbReference type="InterPro" id="IPR001647">
    <property type="entry name" value="HTH_TetR"/>
</dbReference>
<name>A0A1Q2CN23_9ACTN</name>
<dbReference type="InterPro" id="IPR036271">
    <property type="entry name" value="Tet_transcr_reg_TetR-rel_C_sf"/>
</dbReference>
<dbReference type="GO" id="GO:0000976">
    <property type="term" value="F:transcription cis-regulatory region binding"/>
    <property type="evidence" value="ECO:0007669"/>
    <property type="project" value="TreeGrafter"/>
</dbReference>
<dbReference type="SUPFAM" id="SSF48498">
    <property type="entry name" value="Tetracyclin repressor-like, C-terminal domain"/>
    <property type="match status" value="1"/>
</dbReference>
<evidence type="ECO:0000313" key="8">
    <source>
        <dbReference type="Proteomes" id="UP000188145"/>
    </source>
</evidence>
<proteinExistence type="predicted"/>
<dbReference type="KEGG" id="tes:BW730_08430"/>
<evidence type="ECO:0000256" key="4">
    <source>
        <dbReference type="ARBA" id="ARBA00023163"/>
    </source>
</evidence>
<dbReference type="InterPro" id="IPR039538">
    <property type="entry name" value="BetI_C"/>
</dbReference>
<evidence type="ECO:0000259" key="6">
    <source>
        <dbReference type="PROSITE" id="PS50977"/>
    </source>
</evidence>
<dbReference type="AlphaFoldDB" id="A0A1Q2CN23"/>
<dbReference type="GO" id="GO:0003700">
    <property type="term" value="F:DNA-binding transcription factor activity"/>
    <property type="evidence" value="ECO:0007669"/>
    <property type="project" value="TreeGrafter"/>
</dbReference>
<keyword evidence="8" id="KW-1185">Reference proteome</keyword>
<keyword evidence="2" id="KW-0805">Transcription regulation</keyword>
<dbReference type="OrthoDB" id="5242433at2"/>
<evidence type="ECO:0000256" key="1">
    <source>
        <dbReference type="ARBA" id="ARBA00022491"/>
    </source>
</evidence>
<evidence type="ECO:0000256" key="3">
    <source>
        <dbReference type="ARBA" id="ARBA00023125"/>
    </source>
</evidence>
<dbReference type="InterPro" id="IPR050109">
    <property type="entry name" value="HTH-type_TetR-like_transc_reg"/>
</dbReference>
<dbReference type="PROSITE" id="PS50977">
    <property type="entry name" value="HTH_TETR_2"/>
    <property type="match status" value="1"/>
</dbReference>
<keyword evidence="4" id="KW-0804">Transcription</keyword>